<dbReference type="RefSeq" id="WP_166163008.1">
    <property type="nucleotide sequence ID" value="NZ_CP049740.1"/>
</dbReference>
<keyword evidence="8" id="KW-1185">Reference proteome</keyword>
<dbReference type="FunFam" id="3.30.2350.10:FF:000005">
    <property type="entry name" value="Pseudouridine synthase"/>
    <property type="match status" value="1"/>
</dbReference>
<organism evidence="7 8">
    <name type="scientific">Jeotgalibaca arthritidis</name>
    <dbReference type="NCBI Taxonomy" id="1868794"/>
    <lineage>
        <taxon>Bacteria</taxon>
        <taxon>Bacillati</taxon>
        <taxon>Bacillota</taxon>
        <taxon>Bacilli</taxon>
        <taxon>Lactobacillales</taxon>
        <taxon>Carnobacteriaceae</taxon>
        <taxon>Jeotgalibaca</taxon>
    </lineage>
</organism>
<feature type="active site" evidence="4">
    <location>
        <position position="134"/>
    </location>
</feature>
<dbReference type="InterPro" id="IPR050188">
    <property type="entry name" value="RluA_PseudoU_synthase"/>
</dbReference>
<name>A0A6G7KBH3_9LACT</name>
<gene>
    <name evidence="7" type="ORF">G7057_09015</name>
</gene>
<dbReference type="AlphaFoldDB" id="A0A6G7KBH3"/>
<dbReference type="GO" id="GO:0003723">
    <property type="term" value="F:RNA binding"/>
    <property type="evidence" value="ECO:0007669"/>
    <property type="project" value="InterPro"/>
</dbReference>
<dbReference type="GO" id="GO:0009982">
    <property type="term" value="F:pseudouridine synthase activity"/>
    <property type="evidence" value="ECO:0007669"/>
    <property type="project" value="InterPro"/>
</dbReference>
<dbReference type="GO" id="GO:0000455">
    <property type="term" value="P:enzyme-directed rRNA pseudouridine synthesis"/>
    <property type="evidence" value="ECO:0007669"/>
    <property type="project" value="TreeGrafter"/>
</dbReference>
<dbReference type="InterPro" id="IPR006145">
    <property type="entry name" value="PsdUridine_synth_RsuA/RluA"/>
</dbReference>
<dbReference type="Proteomes" id="UP000501451">
    <property type="component" value="Chromosome"/>
</dbReference>
<dbReference type="KEGG" id="jar:G7057_09015"/>
<evidence type="ECO:0000256" key="5">
    <source>
        <dbReference type="RuleBase" id="RU362028"/>
    </source>
</evidence>
<reference evidence="7 8" key="1">
    <citation type="journal article" date="2017" name="Int. J. Syst. Evol. Microbiol.">
        <title>Jeotgalibaca porci sp. nov. and Jeotgalibaca arthritidis sp. nov., isolated from pigs, and emended description of the genus Jeotgalibaca.</title>
        <authorList>
            <person name="Zamora L."/>
            <person name="Perez-Sancho M."/>
            <person name="Dominguez L."/>
            <person name="Fernandez-Garayzabal J.F."/>
            <person name="Vela A.I."/>
        </authorList>
    </citation>
    <scope>NUCLEOTIDE SEQUENCE [LARGE SCALE GENOMIC DNA]</scope>
    <source>
        <strain evidence="7 8">CECT 9157</strain>
    </source>
</reference>
<dbReference type="EMBL" id="CP049740">
    <property type="protein sequence ID" value="QII82551.1"/>
    <property type="molecule type" value="Genomic_DNA"/>
</dbReference>
<comment type="similarity">
    <text evidence="2 5">Belongs to the pseudouridine synthase RluA family.</text>
</comment>
<dbReference type="Gene3D" id="3.30.2350.10">
    <property type="entry name" value="Pseudouridine synthase"/>
    <property type="match status" value="1"/>
</dbReference>
<comment type="function">
    <text evidence="5">Responsible for synthesis of pseudouridine from uracil.</text>
</comment>
<dbReference type="Pfam" id="PF00849">
    <property type="entry name" value="PseudoU_synth_2"/>
    <property type="match status" value="1"/>
</dbReference>
<evidence type="ECO:0000313" key="8">
    <source>
        <dbReference type="Proteomes" id="UP000501451"/>
    </source>
</evidence>
<dbReference type="GO" id="GO:0140098">
    <property type="term" value="F:catalytic activity, acting on RNA"/>
    <property type="evidence" value="ECO:0007669"/>
    <property type="project" value="UniProtKB-ARBA"/>
</dbReference>
<dbReference type="InterPro" id="IPR020103">
    <property type="entry name" value="PsdUridine_synth_cat_dom_sf"/>
</dbReference>
<proteinExistence type="inferred from homology"/>
<dbReference type="PANTHER" id="PTHR21600">
    <property type="entry name" value="MITOCHONDRIAL RNA PSEUDOURIDINE SYNTHASE"/>
    <property type="match status" value="1"/>
</dbReference>
<dbReference type="EC" id="5.4.99.-" evidence="5"/>
<comment type="catalytic activity">
    <reaction evidence="1 5">
        <text>a uridine in RNA = a pseudouridine in RNA</text>
        <dbReference type="Rhea" id="RHEA:48348"/>
        <dbReference type="Rhea" id="RHEA-COMP:12068"/>
        <dbReference type="Rhea" id="RHEA-COMP:12069"/>
        <dbReference type="ChEBI" id="CHEBI:65314"/>
        <dbReference type="ChEBI" id="CHEBI:65315"/>
    </reaction>
</comment>
<keyword evidence="3 5" id="KW-0413">Isomerase</keyword>
<dbReference type="CDD" id="cd02869">
    <property type="entry name" value="PseudoU_synth_RluA_like"/>
    <property type="match status" value="1"/>
</dbReference>
<evidence type="ECO:0000256" key="1">
    <source>
        <dbReference type="ARBA" id="ARBA00000073"/>
    </source>
</evidence>
<accession>A0A6G7KBH3</accession>
<evidence type="ECO:0000256" key="3">
    <source>
        <dbReference type="ARBA" id="ARBA00023235"/>
    </source>
</evidence>
<evidence type="ECO:0000256" key="2">
    <source>
        <dbReference type="ARBA" id="ARBA00010876"/>
    </source>
</evidence>
<dbReference type="InterPro" id="IPR006224">
    <property type="entry name" value="PsdUridine_synth_RluA-like_CS"/>
</dbReference>
<dbReference type="PANTHER" id="PTHR21600:SF35">
    <property type="entry name" value="PSEUDOURIDINE SYNTHASE"/>
    <property type="match status" value="1"/>
</dbReference>
<dbReference type="NCBIfam" id="TIGR00005">
    <property type="entry name" value="rluA_subfam"/>
    <property type="match status" value="1"/>
</dbReference>
<dbReference type="SUPFAM" id="SSF55120">
    <property type="entry name" value="Pseudouridine synthase"/>
    <property type="match status" value="1"/>
</dbReference>
<evidence type="ECO:0000256" key="4">
    <source>
        <dbReference type="PIRSR" id="PIRSR606225-1"/>
    </source>
</evidence>
<dbReference type="PROSITE" id="PS01129">
    <property type="entry name" value="PSI_RLU"/>
    <property type="match status" value="1"/>
</dbReference>
<protein>
    <recommendedName>
        <fullName evidence="5">Pseudouridine synthase</fullName>
        <ecNumber evidence="5">5.4.99.-</ecNumber>
    </recommendedName>
</protein>
<sequence length="312" mass="36201">MIYEWHYDDEQSILLRTFLRNQGISKRLLAKIKFHGGEIRLNNKTENVLAKLQKGDHIWVQVPDEGEHETTVPVDIPIAIVYEDDHILIVDKPAGVASIPSRKNPHLSMANRVKGYYKRQNYADQVIHIVTRLDRDTTGLMLFAKNRYTHALMDQQLRNKTIQKYYYALTSPYNRLEEEHGFINAPIARTDDSIITRQVKEGGKDALTEYWTARRYRDGHLYRIQLHTGRTHQIRVHFTHMGAPLVGDSLYGGPDNDIVKRQALHCKALVFNHPLTGERLTIETDFPTDFKDWLAQEEEKEGRSYDGTAIRI</sequence>
<evidence type="ECO:0000313" key="7">
    <source>
        <dbReference type="EMBL" id="QII82551.1"/>
    </source>
</evidence>
<feature type="domain" description="Pseudouridine synthase RsuA/RluA-like" evidence="6">
    <location>
        <begin position="86"/>
        <end position="240"/>
    </location>
</feature>
<evidence type="ECO:0000259" key="6">
    <source>
        <dbReference type="Pfam" id="PF00849"/>
    </source>
</evidence>
<dbReference type="InterPro" id="IPR006225">
    <property type="entry name" value="PsdUridine_synth_RluC/D"/>
</dbReference>